<accession>A0A6A6CNZ9</accession>
<dbReference type="AlphaFoldDB" id="A0A6A6CNZ9"/>
<evidence type="ECO:0000313" key="2">
    <source>
        <dbReference type="Proteomes" id="UP000799537"/>
    </source>
</evidence>
<reference evidence="1" key="1">
    <citation type="journal article" date="2020" name="Stud. Mycol.">
        <title>101 Dothideomycetes genomes: a test case for predicting lifestyles and emergence of pathogens.</title>
        <authorList>
            <person name="Haridas S."/>
            <person name="Albert R."/>
            <person name="Binder M."/>
            <person name="Bloem J."/>
            <person name="Labutti K."/>
            <person name="Salamov A."/>
            <person name="Andreopoulos B."/>
            <person name="Baker S."/>
            <person name="Barry K."/>
            <person name="Bills G."/>
            <person name="Bluhm B."/>
            <person name="Cannon C."/>
            <person name="Castanera R."/>
            <person name="Culley D."/>
            <person name="Daum C."/>
            <person name="Ezra D."/>
            <person name="Gonzalez J."/>
            <person name="Henrissat B."/>
            <person name="Kuo A."/>
            <person name="Liang C."/>
            <person name="Lipzen A."/>
            <person name="Lutzoni F."/>
            <person name="Magnuson J."/>
            <person name="Mondo S."/>
            <person name="Nolan M."/>
            <person name="Ohm R."/>
            <person name="Pangilinan J."/>
            <person name="Park H.-J."/>
            <person name="Ramirez L."/>
            <person name="Alfaro M."/>
            <person name="Sun H."/>
            <person name="Tritt A."/>
            <person name="Yoshinaga Y."/>
            <person name="Zwiers L.-H."/>
            <person name="Turgeon B."/>
            <person name="Goodwin S."/>
            <person name="Spatafora J."/>
            <person name="Crous P."/>
            <person name="Grigoriev I."/>
        </authorList>
    </citation>
    <scope>NUCLEOTIDE SEQUENCE</scope>
    <source>
        <strain evidence="1">ATCC 36951</strain>
    </source>
</reference>
<dbReference type="InterPro" id="IPR011057">
    <property type="entry name" value="Mss4-like_sf"/>
</dbReference>
<organism evidence="1 2">
    <name type="scientific">Zasmidium cellare ATCC 36951</name>
    <dbReference type="NCBI Taxonomy" id="1080233"/>
    <lineage>
        <taxon>Eukaryota</taxon>
        <taxon>Fungi</taxon>
        <taxon>Dikarya</taxon>
        <taxon>Ascomycota</taxon>
        <taxon>Pezizomycotina</taxon>
        <taxon>Dothideomycetes</taxon>
        <taxon>Dothideomycetidae</taxon>
        <taxon>Mycosphaerellales</taxon>
        <taxon>Mycosphaerellaceae</taxon>
        <taxon>Zasmidium</taxon>
    </lineage>
</organism>
<gene>
    <name evidence="1" type="ORF">M409DRAFT_21135</name>
</gene>
<dbReference type="PANTHER" id="PTHR33337">
    <property type="entry name" value="GFA DOMAIN-CONTAINING PROTEIN"/>
    <property type="match status" value="1"/>
</dbReference>
<dbReference type="SUPFAM" id="SSF51316">
    <property type="entry name" value="Mss4-like"/>
    <property type="match status" value="2"/>
</dbReference>
<sequence length="245" mass="26847">MSNHPGLPKTPFTIHGGCNCKAVRYEIAVPEFRERPIAPYRTPGADIGDDKRIPMAVICHCNNCRSAAAGIPSMVLITETKTVRASLAARDEGLPLEGPLSADERDYTAAGDLFDSDNLSGLKSTFLGHYKSSPGRNRWFCQRCGTPIGYSIDKEVIPEEWGWPNMLDIWLGTVDRSDLEKDFMRPERALWCAKAVPWVAEMARNGNGGIAEHPLTKIDKVMADDISADMVELNALKTKNGGTGV</sequence>
<name>A0A6A6CNZ9_ZASCE</name>
<dbReference type="EMBL" id="ML993590">
    <property type="protein sequence ID" value="KAF2168383.1"/>
    <property type="molecule type" value="Genomic_DNA"/>
</dbReference>
<dbReference type="GeneID" id="54558987"/>
<evidence type="ECO:0008006" key="3">
    <source>
        <dbReference type="Google" id="ProtNLM"/>
    </source>
</evidence>
<dbReference type="Gene3D" id="3.90.1590.10">
    <property type="entry name" value="glutathione-dependent formaldehyde- activating enzyme (gfa)"/>
    <property type="match status" value="1"/>
</dbReference>
<dbReference type="PANTHER" id="PTHR33337:SF40">
    <property type="entry name" value="CENP-V_GFA DOMAIN-CONTAINING PROTEIN-RELATED"/>
    <property type="match status" value="1"/>
</dbReference>
<protein>
    <recommendedName>
        <fullName evidence="3">CENP-V/GFA domain-containing protein</fullName>
    </recommendedName>
</protein>
<proteinExistence type="predicted"/>
<dbReference type="RefSeq" id="XP_033669272.1">
    <property type="nucleotide sequence ID" value="XM_033805715.1"/>
</dbReference>
<dbReference type="Proteomes" id="UP000799537">
    <property type="component" value="Unassembled WGS sequence"/>
</dbReference>
<evidence type="ECO:0000313" key="1">
    <source>
        <dbReference type="EMBL" id="KAF2168383.1"/>
    </source>
</evidence>
<dbReference type="OrthoDB" id="5422068at2759"/>
<keyword evidence="2" id="KW-1185">Reference proteome</keyword>